<reference evidence="1 2" key="1">
    <citation type="journal article" date="2016" name="Nat. Commun.">
        <title>Thousands of microbial genomes shed light on interconnected biogeochemical processes in an aquifer system.</title>
        <authorList>
            <person name="Anantharaman K."/>
            <person name="Brown C.T."/>
            <person name="Hug L.A."/>
            <person name="Sharon I."/>
            <person name="Castelle C.J."/>
            <person name="Probst A.J."/>
            <person name="Thomas B.C."/>
            <person name="Singh A."/>
            <person name="Wilkins M.J."/>
            <person name="Karaoz U."/>
            <person name="Brodie E.L."/>
            <person name="Williams K.H."/>
            <person name="Hubbard S.S."/>
            <person name="Banfield J.F."/>
        </authorList>
    </citation>
    <scope>NUCLEOTIDE SEQUENCE [LARGE SCALE GENOMIC DNA]</scope>
</reference>
<gene>
    <name evidence="1" type="ORF">A2290_05830</name>
</gene>
<accession>A0A1F4S5X5</accession>
<organism evidence="1 2">
    <name type="scientific">candidate division WOR-1 bacterium RIFOXYB2_FULL_36_35</name>
    <dbReference type="NCBI Taxonomy" id="1802578"/>
    <lineage>
        <taxon>Bacteria</taxon>
        <taxon>Bacillati</taxon>
        <taxon>Saganbacteria</taxon>
    </lineage>
</organism>
<dbReference type="Proteomes" id="UP000177905">
    <property type="component" value="Unassembled WGS sequence"/>
</dbReference>
<sequence>MREGSGVVHRLRASNATDGYGWGVNNVRMLKKDPVHLAKIMEEFQDFFGSPEGIVPQGHYGMVVVDLQKDVILDGLEGGGGAVGRVLSWSLSSEMAFDERGGMSVAFSGSGGLQSSGLGRSVFSLEDDSNVAVRFREFLEEGRISQVVYPKSNKVVSGCNLNLDMVINLLKEKERELFYFTLNMKPFNIETFDVGTIAGSRALKSRIESLGFVLTNKEKGLWRKHFADFREE</sequence>
<proteinExistence type="predicted"/>
<dbReference type="EMBL" id="MEUA01000017">
    <property type="protein sequence ID" value="OGC15838.1"/>
    <property type="molecule type" value="Genomic_DNA"/>
</dbReference>
<name>A0A1F4S5X5_UNCSA</name>
<comment type="caution">
    <text evidence="1">The sequence shown here is derived from an EMBL/GenBank/DDBJ whole genome shotgun (WGS) entry which is preliminary data.</text>
</comment>
<evidence type="ECO:0000313" key="2">
    <source>
        <dbReference type="Proteomes" id="UP000177905"/>
    </source>
</evidence>
<dbReference type="AlphaFoldDB" id="A0A1F4S5X5"/>
<evidence type="ECO:0000313" key="1">
    <source>
        <dbReference type="EMBL" id="OGC15838.1"/>
    </source>
</evidence>
<protein>
    <submittedName>
        <fullName evidence="1">Uncharacterized protein</fullName>
    </submittedName>
</protein>